<dbReference type="PANTHER" id="PTHR44196:SF2">
    <property type="entry name" value="SHORT-CHAIN DEHYDROGENASE-RELATED"/>
    <property type="match status" value="1"/>
</dbReference>
<dbReference type="RefSeq" id="WP_106350951.1">
    <property type="nucleotide sequence ID" value="NZ_PVUE01000026.1"/>
</dbReference>
<dbReference type="PANTHER" id="PTHR44196">
    <property type="entry name" value="DEHYDROGENASE/REDUCTASE SDR FAMILY MEMBER 7B"/>
    <property type="match status" value="1"/>
</dbReference>
<dbReference type="GO" id="GO:0016020">
    <property type="term" value="C:membrane"/>
    <property type="evidence" value="ECO:0007669"/>
    <property type="project" value="TreeGrafter"/>
</dbReference>
<dbReference type="AlphaFoldDB" id="A0A2T0Z9C7"/>
<dbReference type="PROSITE" id="PS00061">
    <property type="entry name" value="ADH_SHORT"/>
    <property type="match status" value="1"/>
</dbReference>
<evidence type="ECO:0000313" key="5">
    <source>
        <dbReference type="Proteomes" id="UP000237752"/>
    </source>
</evidence>
<name>A0A2T0Z9C7_9ACTN</name>
<keyword evidence="2" id="KW-0560">Oxidoreductase</keyword>
<evidence type="ECO:0000256" key="2">
    <source>
        <dbReference type="ARBA" id="ARBA00023002"/>
    </source>
</evidence>
<organism evidence="4 5">
    <name type="scientific">Antricoccus suffuscus</name>
    <dbReference type="NCBI Taxonomy" id="1629062"/>
    <lineage>
        <taxon>Bacteria</taxon>
        <taxon>Bacillati</taxon>
        <taxon>Actinomycetota</taxon>
        <taxon>Actinomycetes</taxon>
        <taxon>Geodermatophilales</taxon>
        <taxon>Antricoccaceae</taxon>
        <taxon>Antricoccus</taxon>
    </lineage>
</organism>
<dbReference type="InterPro" id="IPR020904">
    <property type="entry name" value="Sc_DH/Rdtase_CS"/>
</dbReference>
<proteinExistence type="inferred from homology"/>
<dbReference type="InterPro" id="IPR002347">
    <property type="entry name" value="SDR_fam"/>
</dbReference>
<keyword evidence="5" id="KW-1185">Reference proteome</keyword>
<dbReference type="CDD" id="cd05233">
    <property type="entry name" value="SDR_c"/>
    <property type="match status" value="1"/>
</dbReference>
<dbReference type="PIRSF" id="PIRSF000126">
    <property type="entry name" value="11-beta-HSD1"/>
    <property type="match status" value="1"/>
</dbReference>
<dbReference type="Pfam" id="PF00106">
    <property type="entry name" value="adh_short"/>
    <property type="match status" value="1"/>
</dbReference>
<accession>A0A2T0Z9C7</accession>
<comment type="similarity">
    <text evidence="1 3">Belongs to the short-chain dehydrogenases/reductases (SDR) family.</text>
</comment>
<evidence type="ECO:0000313" key="4">
    <source>
        <dbReference type="EMBL" id="PRZ32758.1"/>
    </source>
</evidence>
<reference evidence="4 5" key="1">
    <citation type="submission" date="2018-03" db="EMBL/GenBank/DDBJ databases">
        <title>Genomic Encyclopedia of Archaeal and Bacterial Type Strains, Phase II (KMG-II): from individual species to whole genera.</title>
        <authorList>
            <person name="Goeker M."/>
        </authorList>
    </citation>
    <scope>NUCLEOTIDE SEQUENCE [LARGE SCALE GENOMIC DNA]</scope>
    <source>
        <strain evidence="4 5">DSM 100065</strain>
    </source>
</reference>
<sequence length="261" mass="27886">MPRALVTGASAGLGAQYAEQLARSGYDLILVARGEDRLQALAGTLTGRFGGRCDVLPADLSTPEGLALVEGRVASDDEPVDLLVNNAGFGTKGEFLASPVESEQQMLDVNVTALMRLCHAALPGMVRRGTGGVINVASVAAFLPSDTGPGYAASKAYVVAFTDSLAVTLQGTGVHVSVVCPGFVRTEFHERIEQDVSWIPRWAWLKAPEVVATSLRDHRAGRHRSVPSVKYKSVVQVLRVVPRAALRRVLVKSRALQHRPD</sequence>
<dbReference type="SUPFAM" id="SSF51735">
    <property type="entry name" value="NAD(P)-binding Rossmann-fold domains"/>
    <property type="match status" value="1"/>
</dbReference>
<dbReference type="OrthoDB" id="9810734at2"/>
<dbReference type="Gene3D" id="3.40.50.720">
    <property type="entry name" value="NAD(P)-binding Rossmann-like Domain"/>
    <property type="match status" value="1"/>
</dbReference>
<dbReference type="GO" id="GO:0016491">
    <property type="term" value="F:oxidoreductase activity"/>
    <property type="evidence" value="ECO:0007669"/>
    <property type="project" value="UniProtKB-KW"/>
</dbReference>
<dbReference type="InterPro" id="IPR036291">
    <property type="entry name" value="NAD(P)-bd_dom_sf"/>
</dbReference>
<evidence type="ECO:0008006" key="6">
    <source>
        <dbReference type="Google" id="ProtNLM"/>
    </source>
</evidence>
<dbReference type="PRINTS" id="PR00080">
    <property type="entry name" value="SDRFAMILY"/>
</dbReference>
<protein>
    <recommendedName>
        <fullName evidence="6">Short-subunit dehydrogenase</fullName>
    </recommendedName>
</protein>
<comment type="caution">
    <text evidence="4">The sequence shown here is derived from an EMBL/GenBank/DDBJ whole genome shotgun (WGS) entry which is preliminary data.</text>
</comment>
<dbReference type="PRINTS" id="PR00081">
    <property type="entry name" value="GDHRDH"/>
</dbReference>
<dbReference type="EMBL" id="PVUE01000026">
    <property type="protein sequence ID" value="PRZ32758.1"/>
    <property type="molecule type" value="Genomic_DNA"/>
</dbReference>
<gene>
    <name evidence="4" type="ORF">CLV47_12631</name>
</gene>
<dbReference type="Proteomes" id="UP000237752">
    <property type="component" value="Unassembled WGS sequence"/>
</dbReference>
<evidence type="ECO:0000256" key="3">
    <source>
        <dbReference type="RuleBase" id="RU000363"/>
    </source>
</evidence>
<evidence type="ECO:0000256" key="1">
    <source>
        <dbReference type="ARBA" id="ARBA00006484"/>
    </source>
</evidence>